<evidence type="ECO:0000256" key="1">
    <source>
        <dbReference type="ARBA" id="ARBA00001561"/>
    </source>
</evidence>
<dbReference type="RefSeq" id="WP_263738266.1">
    <property type="nucleotide sequence ID" value="NZ_JAOWKZ010000001.1"/>
</dbReference>
<dbReference type="EC" id="3.5.1.28" evidence="2"/>
<dbReference type="SUPFAM" id="SSF53187">
    <property type="entry name" value="Zn-dependent exopeptidases"/>
    <property type="match status" value="1"/>
</dbReference>
<dbReference type="Pfam" id="PF01520">
    <property type="entry name" value="Amidase_3"/>
    <property type="match status" value="1"/>
</dbReference>
<dbReference type="PANTHER" id="PTHR30404:SF0">
    <property type="entry name" value="N-ACETYLMURAMOYL-L-ALANINE AMIDASE AMIC"/>
    <property type="match status" value="1"/>
</dbReference>
<reference evidence="6 7" key="1">
    <citation type="submission" date="2022-10" db="EMBL/GenBank/DDBJ databases">
        <title>Defluviimonas sp. nov., isolated from ocean surface sediments.</title>
        <authorList>
            <person name="He W."/>
            <person name="Wang L."/>
            <person name="Zhang D.-F."/>
        </authorList>
    </citation>
    <scope>NUCLEOTIDE SEQUENCE [LARGE SCALE GENOMIC DNA]</scope>
    <source>
        <strain evidence="6 7">WL0050</strain>
    </source>
</reference>
<evidence type="ECO:0000313" key="6">
    <source>
        <dbReference type="EMBL" id="MCV2871075.1"/>
    </source>
</evidence>
<dbReference type="Gene3D" id="2.60.40.3500">
    <property type="match status" value="1"/>
</dbReference>
<dbReference type="SMART" id="SM00646">
    <property type="entry name" value="Ami_3"/>
    <property type="match status" value="1"/>
</dbReference>
<evidence type="ECO:0000256" key="2">
    <source>
        <dbReference type="ARBA" id="ARBA00011901"/>
    </source>
</evidence>
<keyword evidence="7" id="KW-1185">Reference proteome</keyword>
<sequence>MRAVRFLILLFVSVAFLKTPAVFAAEEAEPARIDATASTLVDAGQGVSLSLAISRAVPYRAFLLDGPPRLVVDLADTEDAGGLADLDHSARVTALRIGPVRAGWTRLVAELDRPYRIARAEEAQAERGAAIRLLLEPVSAVEFANITQGGTPADTRWALPEPATIPATAKTRQTGDLPLVVALDPGHGGIDPGAEAGGSDEAEVVLGFSRELSEKLRAAGMEVVLTREADVFVPLETRVSIARAAGADVFLSLHADALDAGEATGATVYLLSEGAEDLVARRLAERHDRADLLAGVDLAGQDDDVAFALMDLARAETQPRSARLASAIVDAIRSEGGKLHRHPIQRAEFSVLKSPDIPSVLLEIGFLSSDEDRARLADPDWRAGMQDAILEAIRTWAEADATEARLIRQ</sequence>
<name>A0ABT2ZJ51_9RHOB</name>
<dbReference type="Gene3D" id="3.40.630.40">
    <property type="entry name" value="Zn-dependent exopeptidases"/>
    <property type="match status" value="1"/>
</dbReference>
<gene>
    <name evidence="6" type="ORF">OEZ71_02070</name>
</gene>
<organism evidence="6 7">
    <name type="scientific">Albidovulum litorale</name>
    <dbReference type="NCBI Taxonomy" id="2984134"/>
    <lineage>
        <taxon>Bacteria</taxon>
        <taxon>Pseudomonadati</taxon>
        <taxon>Pseudomonadota</taxon>
        <taxon>Alphaproteobacteria</taxon>
        <taxon>Rhodobacterales</taxon>
        <taxon>Paracoccaceae</taxon>
        <taxon>Albidovulum</taxon>
    </lineage>
</organism>
<dbReference type="InterPro" id="IPR021731">
    <property type="entry name" value="AMIN_dom"/>
</dbReference>
<dbReference type="InterPro" id="IPR002508">
    <property type="entry name" value="MurNAc-LAA_cat"/>
</dbReference>
<dbReference type="Proteomes" id="UP001652564">
    <property type="component" value="Unassembled WGS sequence"/>
</dbReference>
<feature type="signal peptide" evidence="4">
    <location>
        <begin position="1"/>
        <end position="24"/>
    </location>
</feature>
<keyword evidence="3" id="KW-0378">Hydrolase</keyword>
<feature type="domain" description="MurNAc-LAA" evidence="5">
    <location>
        <begin position="239"/>
        <end position="394"/>
    </location>
</feature>
<comment type="caution">
    <text evidence="6">The sequence shown here is derived from an EMBL/GenBank/DDBJ whole genome shotgun (WGS) entry which is preliminary data.</text>
</comment>
<evidence type="ECO:0000259" key="5">
    <source>
        <dbReference type="SMART" id="SM00646"/>
    </source>
</evidence>
<dbReference type="CDD" id="cd02696">
    <property type="entry name" value="MurNAc-LAA"/>
    <property type="match status" value="1"/>
</dbReference>
<accession>A0ABT2ZJ51</accession>
<evidence type="ECO:0000256" key="3">
    <source>
        <dbReference type="ARBA" id="ARBA00022801"/>
    </source>
</evidence>
<protein>
    <recommendedName>
        <fullName evidence="2">N-acetylmuramoyl-L-alanine amidase</fullName>
        <ecNumber evidence="2">3.5.1.28</ecNumber>
    </recommendedName>
</protein>
<proteinExistence type="predicted"/>
<dbReference type="PANTHER" id="PTHR30404">
    <property type="entry name" value="N-ACETYLMURAMOYL-L-ALANINE AMIDASE"/>
    <property type="match status" value="1"/>
</dbReference>
<dbReference type="EMBL" id="JAOWKZ010000001">
    <property type="protein sequence ID" value="MCV2871075.1"/>
    <property type="molecule type" value="Genomic_DNA"/>
</dbReference>
<comment type="catalytic activity">
    <reaction evidence="1">
        <text>Hydrolyzes the link between N-acetylmuramoyl residues and L-amino acid residues in certain cell-wall glycopeptides.</text>
        <dbReference type="EC" id="3.5.1.28"/>
    </reaction>
</comment>
<keyword evidence="4" id="KW-0732">Signal</keyword>
<evidence type="ECO:0000256" key="4">
    <source>
        <dbReference type="SAM" id="SignalP"/>
    </source>
</evidence>
<evidence type="ECO:0000313" key="7">
    <source>
        <dbReference type="Proteomes" id="UP001652564"/>
    </source>
</evidence>
<feature type="chain" id="PRO_5046821643" description="N-acetylmuramoyl-L-alanine amidase" evidence="4">
    <location>
        <begin position="25"/>
        <end position="409"/>
    </location>
</feature>
<dbReference type="Pfam" id="PF11741">
    <property type="entry name" value="AMIN"/>
    <property type="match status" value="1"/>
</dbReference>
<dbReference type="InterPro" id="IPR050695">
    <property type="entry name" value="N-acetylmuramoyl_amidase_3"/>
</dbReference>